<feature type="compositionally biased region" description="Polar residues" evidence="1">
    <location>
        <begin position="23"/>
        <end position="32"/>
    </location>
</feature>
<dbReference type="AlphaFoldDB" id="A0A1C7MNX0"/>
<gene>
    <name evidence="2" type="ORF">A0H81_03303</name>
</gene>
<sequence length="443" mass="46246">MKSYTSTTDPSTGGPRSPLFGTATFSSLSNTQTPLSPSRLSSSDRTYTAIGSNDDSDDASSERQMRRIVVSPPPTRDSDTYSYSDDNSIDDAAEVEAALSMIDTELANTEDALTQWSRGSSSVGTYSSYTDTATGAGTSTSYISTDYQSATNTPLDRDRRVLSTISERTENQSRPTSFAQSGGAQGSRPTTQYTAGDRRSGHIGSAVSPSPHVRAATEPSGAHTPGRVLNVPGRRAGELIAFFEDKGVADPASPHSAGHTRTTSVPMGPRSPSPYTTTHSRSMSTLGYTSPTSYGYGSTTGYGNSSRPSSPTKSRTGTTASSSDPITTMSSLLSPPHRGSASLSDSRLQSGTAGTTTQTSQTRSTGTYSGSSTYTPTFTSSSYGTITATPTASSLRRPQTSPRIAPDVGEEHCGSMEGAHALVGQIWTFGGIIPVAASRRGLI</sequence>
<feature type="region of interest" description="Disordered" evidence="1">
    <location>
        <begin position="163"/>
        <end position="230"/>
    </location>
</feature>
<dbReference type="OrthoDB" id="2507336at2759"/>
<feature type="region of interest" description="Disordered" evidence="1">
    <location>
        <begin position="248"/>
        <end position="402"/>
    </location>
</feature>
<comment type="caution">
    <text evidence="2">The sequence shown here is derived from an EMBL/GenBank/DDBJ whole genome shotgun (WGS) entry which is preliminary data.</text>
</comment>
<organism evidence="2 3">
    <name type="scientific">Grifola frondosa</name>
    <name type="common">Maitake</name>
    <name type="synonym">Polyporus frondosus</name>
    <dbReference type="NCBI Taxonomy" id="5627"/>
    <lineage>
        <taxon>Eukaryota</taxon>
        <taxon>Fungi</taxon>
        <taxon>Dikarya</taxon>
        <taxon>Basidiomycota</taxon>
        <taxon>Agaricomycotina</taxon>
        <taxon>Agaricomycetes</taxon>
        <taxon>Polyporales</taxon>
        <taxon>Grifolaceae</taxon>
        <taxon>Grifola</taxon>
    </lineage>
</organism>
<evidence type="ECO:0000313" key="3">
    <source>
        <dbReference type="Proteomes" id="UP000092993"/>
    </source>
</evidence>
<proteinExistence type="predicted"/>
<dbReference type="Proteomes" id="UP000092993">
    <property type="component" value="Unassembled WGS sequence"/>
</dbReference>
<feature type="compositionally biased region" description="Polar residues" evidence="1">
    <location>
        <begin position="273"/>
        <end position="283"/>
    </location>
</feature>
<keyword evidence="3" id="KW-1185">Reference proteome</keyword>
<reference evidence="2 3" key="1">
    <citation type="submission" date="2016-03" db="EMBL/GenBank/DDBJ databases">
        <title>Whole genome sequencing of Grifola frondosa 9006-11.</title>
        <authorList>
            <person name="Min B."/>
            <person name="Park H."/>
            <person name="Kim J.-G."/>
            <person name="Cho H."/>
            <person name="Oh Y.-L."/>
            <person name="Kong W.-S."/>
            <person name="Choi I.-G."/>
        </authorList>
    </citation>
    <scope>NUCLEOTIDE SEQUENCE [LARGE SCALE GENOMIC DNA]</scope>
    <source>
        <strain evidence="2 3">9006-11</strain>
    </source>
</reference>
<feature type="compositionally biased region" description="Polar residues" evidence="1">
    <location>
        <begin position="172"/>
        <end position="194"/>
    </location>
</feature>
<feature type="compositionally biased region" description="Polar residues" evidence="1">
    <location>
        <begin position="386"/>
        <end position="402"/>
    </location>
</feature>
<name>A0A1C7MNX0_GRIFR</name>
<feature type="compositionally biased region" description="Low complexity" evidence="1">
    <location>
        <begin position="349"/>
        <end position="385"/>
    </location>
</feature>
<dbReference type="EMBL" id="LUGG01000003">
    <property type="protein sequence ID" value="OBZ76664.1"/>
    <property type="molecule type" value="Genomic_DNA"/>
</dbReference>
<feature type="compositionally biased region" description="Polar residues" evidence="1">
    <location>
        <begin position="320"/>
        <end position="333"/>
    </location>
</feature>
<feature type="compositionally biased region" description="Polar residues" evidence="1">
    <location>
        <begin position="1"/>
        <end position="11"/>
    </location>
</feature>
<protein>
    <submittedName>
        <fullName evidence="2">Uncharacterized protein</fullName>
    </submittedName>
</protein>
<dbReference type="OMA" id="QMRRILV"/>
<evidence type="ECO:0000256" key="1">
    <source>
        <dbReference type="SAM" id="MobiDB-lite"/>
    </source>
</evidence>
<evidence type="ECO:0000313" key="2">
    <source>
        <dbReference type="EMBL" id="OBZ76664.1"/>
    </source>
</evidence>
<accession>A0A1C7MNX0</accession>
<feature type="compositionally biased region" description="Low complexity" evidence="1">
    <location>
        <begin position="284"/>
        <end position="319"/>
    </location>
</feature>
<feature type="region of interest" description="Disordered" evidence="1">
    <location>
        <begin position="1"/>
        <end position="89"/>
    </location>
</feature>
<dbReference type="STRING" id="5627.A0A1C7MNX0"/>
<feature type="compositionally biased region" description="Low complexity" evidence="1">
    <location>
        <begin position="33"/>
        <end position="46"/>
    </location>
</feature>